<dbReference type="Gene3D" id="3.40.50.150">
    <property type="entry name" value="Vaccinia Virus protein VP39"/>
    <property type="match status" value="1"/>
</dbReference>
<dbReference type="PANTHER" id="PTHR18895:SF74">
    <property type="entry name" value="MTRF1L RELEASE FACTOR GLUTAMINE METHYLTRANSFERASE"/>
    <property type="match status" value="1"/>
</dbReference>
<dbReference type="NCBIfam" id="TIGR00536">
    <property type="entry name" value="hemK_fam"/>
    <property type="match status" value="1"/>
</dbReference>
<dbReference type="GO" id="GO:0003676">
    <property type="term" value="F:nucleic acid binding"/>
    <property type="evidence" value="ECO:0007669"/>
    <property type="project" value="InterPro"/>
</dbReference>
<comment type="function">
    <text evidence="5">Methylates the class 1 translation termination release factors RF1/PrfA and RF2/PrfB on the glutamine residue of the universally conserved GGQ motif.</text>
</comment>
<feature type="binding site" evidence="5">
    <location>
        <position position="166"/>
    </location>
    <ligand>
        <name>S-adenosyl-L-methionine</name>
        <dbReference type="ChEBI" id="CHEBI:59789"/>
    </ligand>
</feature>
<keyword evidence="2 5" id="KW-0808">Transferase</keyword>
<organism evidence="8">
    <name type="scientific">Neobacillus citreus</name>
    <dbReference type="NCBI Taxonomy" id="2833578"/>
    <lineage>
        <taxon>Bacteria</taxon>
        <taxon>Bacillati</taxon>
        <taxon>Bacillota</taxon>
        <taxon>Bacilli</taxon>
        <taxon>Bacillales</taxon>
        <taxon>Bacillaceae</taxon>
        <taxon>Neobacillus</taxon>
    </lineage>
</organism>
<dbReference type="PANTHER" id="PTHR18895">
    <property type="entry name" value="HEMK METHYLTRANSFERASE"/>
    <property type="match status" value="1"/>
</dbReference>
<feature type="domain" description="Methyltransferase small" evidence="6">
    <location>
        <begin position="137"/>
        <end position="216"/>
    </location>
</feature>
<dbReference type="GO" id="GO:0102559">
    <property type="term" value="F:peptide chain release factor N(5)-glutamine methyltransferase activity"/>
    <property type="evidence" value="ECO:0007669"/>
    <property type="project" value="UniProtKB-EC"/>
</dbReference>
<dbReference type="InterPro" id="IPR002052">
    <property type="entry name" value="DNA_methylase_N6_adenine_CS"/>
</dbReference>
<comment type="caution">
    <text evidence="5">Lacks conserved residue(s) required for the propagation of feature annotation.</text>
</comment>
<dbReference type="AlphaFoldDB" id="A0A942T0Y7"/>
<accession>A0A942T0Y7</accession>
<evidence type="ECO:0000256" key="1">
    <source>
        <dbReference type="ARBA" id="ARBA00022603"/>
    </source>
</evidence>
<evidence type="ECO:0000259" key="7">
    <source>
        <dbReference type="Pfam" id="PF17827"/>
    </source>
</evidence>
<dbReference type="Pfam" id="PF05175">
    <property type="entry name" value="MTS"/>
    <property type="match status" value="1"/>
</dbReference>
<keyword evidence="1 5" id="KW-0489">Methyltransferase</keyword>
<comment type="similarity">
    <text evidence="5">Belongs to the protein N5-glutamine methyltransferase family. PrmC subfamily.</text>
</comment>
<feature type="binding site" evidence="5">
    <location>
        <begin position="210"/>
        <end position="213"/>
    </location>
    <ligand>
        <name>substrate</name>
    </ligand>
</feature>
<dbReference type="CDD" id="cd02440">
    <property type="entry name" value="AdoMet_MTases"/>
    <property type="match status" value="1"/>
</dbReference>
<feature type="domain" description="Release factor glutamine methyltransferase N-terminal" evidence="7">
    <location>
        <begin position="25"/>
        <end position="96"/>
    </location>
</feature>
<sequence length="302" mass="31552">MTLEARITADTPVTAASVPFGADRLLQEASAALGAAGVPTPRVDAELLLAWATATSRGAVQARALTGGAIAAAHVERFRHAVARRVTREPLQHITGEAYFRALTLAVGPGVFVPRPETEGVVQFGIDALRAAAVPEPVAVDLGSGSGAIAIAMDTEVPNAVVYAVERSPEALPWTRRNVAIHGGTVRLVEGDLADALPELDGTVSVVVSNPPYVPDDAVPVDPEVRDHDPAVALYGGPDGLDAVRALADTAWRLLVPGGLLVIEHAEPQGEGVRDVLARRGFRSPETHVDLTGRDRTTTATR</sequence>
<feature type="binding site" evidence="5">
    <location>
        <begin position="143"/>
        <end position="147"/>
    </location>
    <ligand>
        <name>S-adenosyl-L-methionine</name>
        <dbReference type="ChEBI" id="CHEBI:59789"/>
    </ligand>
</feature>
<evidence type="ECO:0000256" key="5">
    <source>
        <dbReference type="HAMAP-Rule" id="MF_02126"/>
    </source>
</evidence>
<dbReference type="InterPro" id="IPR029063">
    <property type="entry name" value="SAM-dependent_MTases_sf"/>
</dbReference>
<dbReference type="Gene3D" id="1.10.8.10">
    <property type="entry name" value="DNA helicase RuvA subunit, C-terminal domain"/>
    <property type="match status" value="1"/>
</dbReference>
<dbReference type="PROSITE" id="PS00092">
    <property type="entry name" value="N6_MTASE"/>
    <property type="match status" value="1"/>
</dbReference>
<feature type="binding site" evidence="5">
    <location>
        <position position="210"/>
    </location>
    <ligand>
        <name>S-adenosyl-L-methionine</name>
        <dbReference type="ChEBI" id="CHEBI:59789"/>
    </ligand>
</feature>
<dbReference type="NCBIfam" id="TIGR03534">
    <property type="entry name" value="RF_mod_PrmC"/>
    <property type="match status" value="1"/>
</dbReference>
<dbReference type="InterPro" id="IPR040758">
    <property type="entry name" value="PrmC_N"/>
</dbReference>
<gene>
    <name evidence="5 8" type="primary">prmC</name>
    <name evidence="8" type="ORF">KHB02_17300</name>
</gene>
<name>A0A942T0Y7_9BACI</name>
<evidence type="ECO:0000259" key="6">
    <source>
        <dbReference type="Pfam" id="PF05175"/>
    </source>
</evidence>
<protein>
    <recommendedName>
        <fullName evidence="5">Release factor glutamine methyltransferase</fullName>
        <shortName evidence="5">RF MTase</shortName>
        <ecNumber evidence="5">2.1.1.297</ecNumber>
    </recommendedName>
    <alternativeName>
        <fullName evidence="5">N5-glutamine methyltransferase PrmC</fullName>
    </alternativeName>
    <alternativeName>
        <fullName evidence="5">Protein-(glutamine-N5) MTase PrmC</fullName>
    </alternativeName>
    <alternativeName>
        <fullName evidence="5">Protein-glutamine N-methyltransferase PrmC</fullName>
    </alternativeName>
</protein>
<comment type="catalytic activity">
    <reaction evidence="4 5">
        <text>L-glutaminyl-[peptide chain release factor] + S-adenosyl-L-methionine = N(5)-methyl-L-glutaminyl-[peptide chain release factor] + S-adenosyl-L-homocysteine + H(+)</text>
        <dbReference type="Rhea" id="RHEA:42896"/>
        <dbReference type="Rhea" id="RHEA-COMP:10271"/>
        <dbReference type="Rhea" id="RHEA-COMP:10272"/>
        <dbReference type="ChEBI" id="CHEBI:15378"/>
        <dbReference type="ChEBI" id="CHEBI:30011"/>
        <dbReference type="ChEBI" id="CHEBI:57856"/>
        <dbReference type="ChEBI" id="CHEBI:59789"/>
        <dbReference type="ChEBI" id="CHEBI:61891"/>
        <dbReference type="EC" id="2.1.1.297"/>
    </reaction>
</comment>
<dbReference type="Pfam" id="PF17827">
    <property type="entry name" value="PrmC_N"/>
    <property type="match status" value="1"/>
</dbReference>
<comment type="caution">
    <text evidence="8">The sequence shown here is derived from an EMBL/GenBank/DDBJ whole genome shotgun (WGS) entry which is preliminary data.</text>
</comment>
<keyword evidence="3 5" id="KW-0949">S-adenosyl-L-methionine</keyword>
<dbReference type="GO" id="GO:0032259">
    <property type="term" value="P:methylation"/>
    <property type="evidence" value="ECO:0007669"/>
    <property type="project" value="UniProtKB-KW"/>
</dbReference>
<reference evidence="8" key="1">
    <citation type="submission" date="2021-05" db="EMBL/GenBank/DDBJ databases">
        <title>Novel Bacillus species.</title>
        <authorList>
            <person name="Liu G."/>
        </authorList>
    </citation>
    <scope>NUCLEOTIDE SEQUENCE</scope>
    <source>
        <strain evidence="8">FJAT-50051</strain>
    </source>
</reference>
<dbReference type="InterPro" id="IPR004556">
    <property type="entry name" value="HemK-like"/>
</dbReference>
<evidence type="ECO:0000256" key="3">
    <source>
        <dbReference type="ARBA" id="ARBA00022691"/>
    </source>
</evidence>
<evidence type="ECO:0000313" key="8">
    <source>
        <dbReference type="EMBL" id="MBS4183151.1"/>
    </source>
</evidence>
<evidence type="ECO:0000256" key="4">
    <source>
        <dbReference type="ARBA" id="ARBA00048391"/>
    </source>
</evidence>
<dbReference type="SUPFAM" id="SSF53335">
    <property type="entry name" value="S-adenosyl-L-methionine-dependent methyltransferases"/>
    <property type="match status" value="1"/>
</dbReference>
<dbReference type="EMBL" id="JAGYPE010000003">
    <property type="protein sequence ID" value="MBS4183151.1"/>
    <property type="molecule type" value="Genomic_DNA"/>
</dbReference>
<dbReference type="InterPro" id="IPR019874">
    <property type="entry name" value="RF_methyltr_PrmC"/>
</dbReference>
<dbReference type="InterPro" id="IPR007848">
    <property type="entry name" value="Small_mtfrase_dom"/>
</dbReference>
<dbReference type="HAMAP" id="MF_02126">
    <property type="entry name" value="RF_methyltr_PrmC"/>
    <property type="match status" value="1"/>
</dbReference>
<proteinExistence type="inferred from homology"/>
<dbReference type="EC" id="2.1.1.297" evidence="5"/>
<evidence type="ECO:0000256" key="2">
    <source>
        <dbReference type="ARBA" id="ARBA00022679"/>
    </source>
</evidence>
<dbReference type="InterPro" id="IPR050320">
    <property type="entry name" value="N5-glutamine_MTase"/>
</dbReference>